<keyword evidence="4" id="KW-1185">Reference proteome</keyword>
<dbReference type="InterPro" id="IPR008988">
    <property type="entry name" value="Transcriptional_repressor_C"/>
</dbReference>
<evidence type="ECO:0000313" key="3">
    <source>
        <dbReference type="EMBL" id="ABE51731.1"/>
    </source>
</evidence>
<dbReference type="HOGENOM" id="CLU_2893229_0_0_2"/>
<dbReference type="Gene3D" id="2.30.30.90">
    <property type="match status" value="1"/>
</dbReference>
<accession>Q12XU5</accession>
<dbReference type="InterPro" id="IPR007167">
    <property type="entry name" value="Fe-transptr_FeoA-like"/>
</dbReference>
<dbReference type="STRING" id="259564.Mbur_0775"/>
<dbReference type="Proteomes" id="UP000001979">
    <property type="component" value="Chromosome"/>
</dbReference>
<gene>
    <name evidence="3" type="ordered locus">Mbur_0775</name>
</gene>
<protein>
    <recommendedName>
        <fullName evidence="2">Ferrous iron transporter FeoA-like domain-containing protein</fullName>
    </recommendedName>
</protein>
<keyword evidence="1" id="KW-0408">Iron</keyword>
<dbReference type="GeneID" id="3996680"/>
<reference evidence="4" key="1">
    <citation type="journal article" date="2009" name="ISME J.">
        <title>The genome sequence of the psychrophilic archaeon, Methanococcoides burtonii: the role of genome evolution in cold adaptation.</title>
        <authorList>
            <person name="Allen M.A."/>
            <person name="Lauro F.M."/>
            <person name="Williams T.J."/>
            <person name="Burg D."/>
            <person name="Siddiqui K.S."/>
            <person name="De Francisci D."/>
            <person name="Chong K.W."/>
            <person name="Pilak O."/>
            <person name="Chew H.H."/>
            <person name="De Maere M.Z."/>
            <person name="Ting L."/>
            <person name="Katrib M."/>
            <person name="Ng C."/>
            <person name="Sowers K.R."/>
            <person name="Galperin M.Y."/>
            <person name="Anderson I.J."/>
            <person name="Ivanova N."/>
            <person name="Dalin E."/>
            <person name="Martinez M."/>
            <person name="Lapidus A."/>
            <person name="Hauser L."/>
            <person name="Land M."/>
            <person name="Thomas T."/>
            <person name="Cavicchioli R."/>
        </authorList>
    </citation>
    <scope>NUCLEOTIDE SEQUENCE [LARGE SCALE GENOMIC DNA]</scope>
    <source>
        <strain evidence="4">DSM 6242 / NBRC 107633 / OCM 468 / ACE-M</strain>
    </source>
</reference>
<dbReference type="EMBL" id="CP000300">
    <property type="protein sequence ID" value="ABE51731.1"/>
    <property type="molecule type" value="Genomic_DNA"/>
</dbReference>
<dbReference type="KEGG" id="mbu:Mbur_0775"/>
<dbReference type="AlphaFoldDB" id="Q12XU5"/>
<dbReference type="InterPro" id="IPR038157">
    <property type="entry name" value="FeoA_core_dom"/>
</dbReference>
<dbReference type="SUPFAM" id="SSF50037">
    <property type="entry name" value="C-terminal domain of transcriptional repressors"/>
    <property type="match status" value="1"/>
</dbReference>
<dbReference type="Pfam" id="PF04023">
    <property type="entry name" value="FeoA"/>
    <property type="match status" value="1"/>
</dbReference>
<dbReference type="GO" id="GO:0046914">
    <property type="term" value="F:transition metal ion binding"/>
    <property type="evidence" value="ECO:0007669"/>
    <property type="project" value="InterPro"/>
</dbReference>
<evidence type="ECO:0000259" key="2">
    <source>
        <dbReference type="Pfam" id="PF04023"/>
    </source>
</evidence>
<name>Q12XU5_METBU</name>
<proteinExistence type="predicted"/>
<sequence>MLEIGFTENSVIKANRVCGGSLIIYLNGNRYALGKGMAKKIGSPLKTGNIIVMRILIPTQQK</sequence>
<organism evidence="3 4">
    <name type="scientific">Methanococcoides burtonii (strain DSM 6242 / NBRC 107633 / OCM 468 / ACE-M)</name>
    <dbReference type="NCBI Taxonomy" id="259564"/>
    <lineage>
        <taxon>Archaea</taxon>
        <taxon>Methanobacteriati</taxon>
        <taxon>Methanobacteriota</taxon>
        <taxon>Stenosarchaea group</taxon>
        <taxon>Methanomicrobia</taxon>
        <taxon>Methanosarcinales</taxon>
        <taxon>Methanosarcinaceae</taxon>
        <taxon>Methanococcoides</taxon>
    </lineage>
</organism>
<evidence type="ECO:0000256" key="1">
    <source>
        <dbReference type="ARBA" id="ARBA00023004"/>
    </source>
</evidence>
<feature type="domain" description="Ferrous iron transporter FeoA-like" evidence="2">
    <location>
        <begin position="2"/>
        <end position="41"/>
    </location>
</feature>
<dbReference type="RefSeq" id="WP_011498886.1">
    <property type="nucleotide sequence ID" value="NC_007955.1"/>
</dbReference>
<evidence type="ECO:0000313" key="4">
    <source>
        <dbReference type="Proteomes" id="UP000001979"/>
    </source>
</evidence>